<reference evidence="1" key="1">
    <citation type="journal article" date="2020" name="G3 (Bethesda)">
        <title>High-Quality Assemblies for Three Invasive Social Wasps from the &lt;i&gt;Vespula&lt;/i&gt; Genus.</title>
        <authorList>
            <person name="Harrop T.W.R."/>
            <person name="Guhlin J."/>
            <person name="McLaughlin G.M."/>
            <person name="Permina E."/>
            <person name="Stockwell P."/>
            <person name="Gilligan J."/>
            <person name="Le Lec M.F."/>
            <person name="Gruber M.A.M."/>
            <person name="Quinn O."/>
            <person name="Lovegrove M."/>
            <person name="Duncan E.J."/>
            <person name="Remnant E.J."/>
            <person name="Van Eeckhoven J."/>
            <person name="Graham B."/>
            <person name="Knapp R.A."/>
            <person name="Langford K.W."/>
            <person name="Kronenberg Z."/>
            <person name="Press M.O."/>
            <person name="Eacker S.M."/>
            <person name="Wilson-Rankin E.E."/>
            <person name="Purcell J."/>
            <person name="Lester P.J."/>
            <person name="Dearden P.K."/>
        </authorList>
    </citation>
    <scope>NUCLEOTIDE SEQUENCE</scope>
    <source>
        <strain evidence="1">Marl-1</strain>
    </source>
</reference>
<accession>A0A834KF42</accession>
<proteinExistence type="predicted"/>
<dbReference type="EMBL" id="JACSEA010000003">
    <property type="protein sequence ID" value="KAF7405563.1"/>
    <property type="molecule type" value="Genomic_DNA"/>
</dbReference>
<name>A0A834KF42_VESVU</name>
<sequence length="156" mass="17450">MGSNLKRETRIVARFTWKFVKLTTADFHAARRDGEKRKNPWIFREKIVLDLADLVADSFYIHHVIKIHIVDTCQPASATTRSAITTAAATTTATTAATAATTTTRMITTTTTTTTTRSNNILRKDPHLVQFHMLSFSDPAGPPRHLTRTNGCERRP</sequence>
<dbReference type="AlphaFoldDB" id="A0A834KF42"/>
<protein>
    <submittedName>
        <fullName evidence="1">Uncharacterized protein</fullName>
    </submittedName>
</protein>
<gene>
    <name evidence="1" type="ORF">HZH66_004469</name>
</gene>
<comment type="caution">
    <text evidence="1">The sequence shown here is derived from an EMBL/GenBank/DDBJ whole genome shotgun (WGS) entry which is preliminary data.</text>
</comment>
<organism evidence="1 2">
    <name type="scientific">Vespula vulgaris</name>
    <name type="common">Yellow jacket</name>
    <name type="synonym">Wasp</name>
    <dbReference type="NCBI Taxonomy" id="7454"/>
    <lineage>
        <taxon>Eukaryota</taxon>
        <taxon>Metazoa</taxon>
        <taxon>Ecdysozoa</taxon>
        <taxon>Arthropoda</taxon>
        <taxon>Hexapoda</taxon>
        <taxon>Insecta</taxon>
        <taxon>Pterygota</taxon>
        <taxon>Neoptera</taxon>
        <taxon>Endopterygota</taxon>
        <taxon>Hymenoptera</taxon>
        <taxon>Apocrita</taxon>
        <taxon>Aculeata</taxon>
        <taxon>Vespoidea</taxon>
        <taxon>Vespidae</taxon>
        <taxon>Vespinae</taxon>
        <taxon>Vespula</taxon>
    </lineage>
</organism>
<evidence type="ECO:0000313" key="2">
    <source>
        <dbReference type="Proteomes" id="UP000614350"/>
    </source>
</evidence>
<evidence type="ECO:0000313" key="1">
    <source>
        <dbReference type="EMBL" id="KAF7405563.1"/>
    </source>
</evidence>
<dbReference type="Proteomes" id="UP000614350">
    <property type="component" value="Unassembled WGS sequence"/>
</dbReference>
<keyword evidence="2" id="KW-1185">Reference proteome</keyword>